<sequence length="146" mass="16016">MPKQPLKAFVLLFLCGSLVEDCVIAVLSWVAPELWFHLFHRADPVDLDVALLRRAAGQWAAFAVVQAIALWRWKRQPLWLIAVAGARVSDLLTDISYILAVPSLTGLGWAALLPPPMLNAAFIAVMALAYRQMTTTPRRVAGTAAL</sequence>
<keyword evidence="1" id="KW-0472">Membrane</keyword>
<comment type="caution">
    <text evidence="2">The sequence shown here is derived from an EMBL/GenBank/DDBJ whole genome shotgun (WGS) entry which is preliminary data.</text>
</comment>
<dbReference type="AlphaFoldDB" id="A0A9X2C234"/>
<dbReference type="Proteomes" id="UP001139353">
    <property type="component" value="Unassembled WGS sequence"/>
</dbReference>
<reference evidence="2" key="1">
    <citation type="submission" date="2021-11" db="EMBL/GenBank/DDBJ databases">
        <title>BS-T2-15 a new species belonging to the Comamonadaceae family isolated from the soil of a French oak forest.</title>
        <authorList>
            <person name="Mieszkin S."/>
            <person name="Alain K."/>
        </authorList>
    </citation>
    <scope>NUCLEOTIDE SEQUENCE</scope>
    <source>
        <strain evidence="2">BS-T2-15</strain>
    </source>
</reference>
<feature type="transmembrane region" description="Helical" evidence="1">
    <location>
        <begin position="106"/>
        <end position="130"/>
    </location>
</feature>
<accession>A0A9X2C234</accession>
<organism evidence="2 3">
    <name type="scientific">Scleromatobacter humisilvae</name>
    <dbReference type="NCBI Taxonomy" id="2897159"/>
    <lineage>
        <taxon>Bacteria</taxon>
        <taxon>Pseudomonadati</taxon>
        <taxon>Pseudomonadota</taxon>
        <taxon>Betaproteobacteria</taxon>
        <taxon>Burkholderiales</taxon>
        <taxon>Sphaerotilaceae</taxon>
        <taxon>Scleromatobacter</taxon>
    </lineage>
</organism>
<keyword evidence="1" id="KW-1133">Transmembrane helix</keyword>
<feature type="transmembrane region" description="Helical" evidence="1">
    <location>
        <begin position="9"/>
        <end position="31"/>
    </location>
</feature>
<evidence type="ECO:0000256" key="1">
    <source>
        <dbReference type="SAM" id="Phobius"/>
    </source>
</evidence>
<keyword evidence="1" id="KW-0812">Transmembrane</keyword>
<gene>
    <name evidence="2" type="ORF">LPC04_24295</name>
</gene>
<protein>
    <submittedName>
        <fullName evidence="2">Uncharacterized protein</fullName>
    </submittedName>
</protein>
<evidence type="ECO:0000313" key="2">
    <source>
        <dbReference type="EMBL" id="MCK9688847.1"/>
    </source>
</evidence>
<name>A0A9X2C234_9BURK</name>
<dbReference type="RefSeq" id="WP_275684885.1">
    <property type="nucleotide sequence ID" value="NZ_JAJLJH010000010.1"/>
</dbReference>
<keyword evidence="3" id="KW-1185">Reference proteome</keyword>
<dbReference type="EMBL" id="JAJLJH010000010">
    <property type="protein sequence ID" value="MCK9688847.1"/>
    <property type="molecule type" value="Genomic_DNA"/>
</dbReference>
<evidence type="ECO:0000313" key="3">
    <source>
        <dbReference type="Proteomes" id="UP001139353"/>
    </source>
</evidence>
<proteinExistence type="predicted"/>